<protein>
    <recommendedName>
        <fullName evidence="14">Transcription factor IIIB 90 kDa subunit</fullName>
    </recommendedName>
    <alternativeName>
        <fullName evidence="12">B-related factor 1</fullName>
    </alternativeName>
</protein>
<evidence type="ECO:0000313" key="21">
    <source>
        <dbReference type="RefSeq" id="XP_050933991.1"/>
    </source>
</evidence>
<evidence type="ECO:0000256" key="12">
    <source>
        <dbReference type="ARBA" id="ARBA00031009"/>
    </source>
</evidence>
<evidence type="ECO:0000256" key="8">
    <source>
        <dbReference type="ARBA" id="ARBA00023015"/>
    </source>
</evidence>
<dbReference type="PRINTS" id="PR00685">
    <property type="entry name" value="TIFACTORIIB"/>
</dbReference>
<evidence type="ECO:0000256" key="15">
    <source>
        <dbReference type="PROSITE-ProRule" id="PRU00469"/>
    </source>
</evidence>
<dbReference type="PANTHER" id="PTHR11618:SF4">
    <property type="entry name" value="TRANSCRIPTION FACTOR IIIB 90 KDA SUBUNIT"/>
    <property type="match status" value="1"/>
</dbReference>
<dbReference type="AlphaFoldDB" id="A0AAJ8BLD7"/>
<dbReference type="CDD" id="cd20554">
    <property type="entry name" value="CYCLIN_TFIIIB90_rpt2"/>
    <property type="match status" value="1"/>
</dbReference>
<dbReference type="RefSeq" id="XP_050933993.1">
    <property type="nucleotide sequence ID" value="XM_051078036.1"/>
</dbReference>
<evidence type="ECO:0000313" key="22">
    <source>
        <dbReference type="RefSeq" id="XP_050933992.1"/>
    </source>
</evidence>
<dbReference type="InterPro" id="IPR011665">
    <property type="entry name" value="BRF1_TBP-bd_dom"/>
</dbReference>
<feature type="domain" description="TFIIB-type" evidence="18">
    <location>
        <begin position="2"/>
        <end position="33"/>
    </location>
</feature>
<keyword evidence="3" id="KW-0597">Phosphoprotein</keyword>
<feature type="compositionally biased region" description="Basic residues" evidence="17">
    <location>
        <begin position="518"/>
        <end position="529"/>
    </location>
</feature>
<comment type="similarity">
    <text evidence="2">Belongs to the TFIIB family.</text>
</comment>
<dbReference type="InterPro" id="IPR013150">
    <property type="entry name" value="TFIIB_cyclin"/>
</dbReference>
<reference evidence="20 21" key="1">
    <citation type="submission" date="2025-04" db="UniProtKB">
        <authorList>
            <consortium name="RefSeq"/>
        </authorList>
    </citation>
    <scope>IDENTIFICATION</scope>
    <source>
        <tissue evidence="20 21">Brain</tissue>
    </source>
</reference>
<evidence type="ECO:0000256" key="16">
    <source>
        <dbReference type="SAM" id="Coils"/>
    </source>
</evidence>
<dbReference type="GO" id="GO:0008270">
    <property type="term" value="F:zinc ion binding"/>
    <property type="evidence" value="ECO:0007669"/>
    <property type="project" value="UniProtKB-KW"/>
</dbReference>
<feature type="region of interest" description="Disordered" evidence="17">
    <location>
        <begin position="564"/>
        <end position="602"/>
    </location>
</feature>
<feature type="compositionally biased region" description="Basic and acidic residues" evidence="17">
    <location>
        <begin position="570"/>
        <end position="580"/>
    </location>
</feature>
<keyword evidence="6 15" id="KW-0863">Zinc-finger</keyword>
<dbReference type="RefSeq" id="XP_050933992.1">
    <property type="nucleotide sequence ID" value="XM_051078035.1"/>
</dbReference>
<dbReference type="InterPro" id="IPR036915">
    <property type="entry name" value="Cyclin-like_sf"/>
</dbReference>
<dbReference type="RefSeq" id="XP_050933991.1">
    <property type="nucleotide sequence ID" value="XM_051078034.1"/>
</dbReference>
<dbReference type="Gene3D" id="1.20.5.650">
    <property type="entry name" value="Single helix bin"/>
    <property type="match status" value="1"/>
</dbReference>
<keyword evidence="10" id="KW-0804">Transcription</keyword>
<evidence type="ECO:0000313" key="19">
    <source>
        <dbReference type="Proteomes" id="UP000694890"/>
    </source>
</evidence>
<keyword evidence="8" id="KW-0805">Transcription regulation</keyword>
<dbReference type="GO" id="GO:0017025">
    <property type="term" value="F:TBP-class protein binding"/>
    <property type="evidence" value="ECO:0007669"/>
    <property type="project" value="InterPro"/>
</dbReference>
<dbReference type="SMART" id="SM00385">
    <property type="entry name" value="CYCLIN"/>
    <property type="match status" value="2"/>
</dbReference>
<dbReference type="GO" id="GO:0097550">
    <property type="term" value="C:transcription preinitiation complex"/>
    <property type="evidence" value="ECO:0007669"/>
    <property type="project" value="TreeGrafter"/>
</dbReference>
<evidence type="ECO:0000256" key="4">
    <source>
        <dbReference type="ARBA" id="ARBA00022723"/>
    </source>
</evidence>
<accession>A0AAJ8BLD7</accession>
<evidence type="ECO:0000313" key="24">
    <source>
        <dbReference type="RefSeq" id="XP_050933994.1"/>
    </source>
</evidence>
<evidence type="ECO:0000256" key="13">
    <source>
        <dbReference type="ARBA" id="ARBA00063003"/>
    </source>
</evidence>
<feature type="region of interest" description="Disordered" evidence="17">
    <location>
        <begin position="397"/>
        <end position="463"/>
    </location>
</feature>
<name>A0AAJ8BLD7_LATCA</name>
<evidence type="ECO:0000256" key="17">
    <source>
        <dbReference type="SAM" id="MobiDB-lite"/>
    </source>
</evidence>
<dbReference type="RefSeq" id="XP_050933994.1">
    <property type="nucleotide sequence ID" value="XM_051078037.1"/>
</dbReference>
<evidence type="ECO:0000256" key="11">
    <source>
        <dbReference type="ARBA" id="ARBA00023242"/>
    </source>
</evidence>
<keyword evidence="11" id="KW-0539">Nucleus</keyword>
<evidence type="ECO:0000256" key="2">
    <source>
        <dbReference type="ARBA" id="ARBA00010857"/>
    </source>
</evidence>
<dbReference type="FunFam" id="2.20.25.10:FF:000012">
    <property type="entry name" value="Putative transcription factor IIIB 90 kDa subunit"/>
    <property type="match status" value="1"/>
</dbReference>
<evidence type="ECO:0000256" key="7">
    <source>
        <dbReference type="ARBA" id="ARBA00022833"/>
    </source>
</evidence>
<dbReference type="InterPro" id="IPR013763">
    <property type="entry name" value="Cyclin-like_dom"/>
</dbReference>
<dbReference type="SUPFAM" id="SSF57783">
    <property type="entry name" value="Zinc beta-ribbon"/>
    <property type="match status" value="1"/>
</dbReference>
<dbReference type="Pfam" id="PF07741">
    <property type="entry name" value="BRF1"/>
    <property type="match status" value="1"/>
</dbReference>
<evidence type="ECO:0000256" key="9">
    <source>
        <dbReference type="ARBA" id="ARBA00023159"/>
    </source>
</evidence>
<proteinExistence type="inferred from homology"/>
<dbReference type="CDD" id="cd20553">
    <property type="entry name" value="CYCLIN_TFIIIB90_rpt1"/>
    <property type="match status" value="1"/>
</dbReference>
<evidence type="ECO:0000256" key="5">
    <source>
        <dbReference type="ARBA" id="ARBA00022737"/>
    </source>
</evidence>
<evidence type="ECO:0000256" key="1">
    <source>
        <dbReference type="ARBA" id="ARBA00004123"/>
    </source>
</evidence>
<evidence type="ECO:0000256" key="6">
    <source>
        <dbReference type="ARBA" id="ARBA00022771"/>
    </source>
</evidence>
<feature type="region of interest" description="Disordered" evidence="17">
    <location>
        <begin position="351"/>
        <end position="374"/>
    </location>
</feature>
<keyword evidence="5" id="KW-0677">Repeat</keyword>
<evidence type="ECO:0000259" key="18">
    <source>
        <dbReference type="PROSITE" id="PS51134"/>
    </source>
</evidence>
<organism evidence="19 24">
    <name type="scientific">Lates calcarifer</name>
    <name type="common">Barramundi</name>
    <name type="synonym">Holocentrus calcarifer</name>
    <dbReference type="NCBI Taxonomy" id="8187"/>
    <lineage>
        <taxon>Eukaryota</taxon>
        <taxon>Metazoa</taxon>
        <taxon>Chordata</taxon>
        <taxon>Craniata</taxon>
        <taxon>Vertebrata</taxon>
        <taxon>Euteleostomi</taxon>
        <taxon>Actinopterygii</taxon>
        <taxon>Neopterygii</taxon>
        <taxon>Teleostei</taxon>
        <taxon>Neoteleostei</taxon>
        <taxon>Acanthomorphata</taxon>
        <taxon>Carangaria</taxon>
        <taxon>Carangaria incertae sedis</taxon>
        <taxon>Centropomidae</taxon>
        <taxon>Lates</taxon>
    </lineage>
</organism>
<sequence length="690" mass="76500">MSSKVCKNCGSSDIDVDQARGDAVCMGCGSVLEDNIIVSEVEFVETGGGGSLAVGQFVSAEAGAKHPSFGDVHFTGRESRAQTLQKAKQHINTLGHQLQMNQHCLDTAFNFYKMALTKHLTRGRKASHVIAACLYLVCRTEGTPHMLLDLSDLLQVNVYILGRTFLVLARELCINAPAIDPCLYIPRFAQLLEFGEKNHDVSMTALRLVQRMKRDWMHTGRRPSGLCGAALLVAARMHDFRRTIKEIVSVVKVCETTLRKRLIEFEDTPTSQLTIEEFMKMDLDQECDPPCYTAGLKKQKARQLEMELKKKMEDVEEEIHGYEDEIDAELQSSRPKLRGVYAAYAKEDCENDDDDILSTSSKVADDEEPEDEDELQAVAKHFGKDIEELTLEALIKLEQRRTEEEEEEEEQEEDVPKRKGPSLESILGTMPSAATLGLSESLNSCMGEEKENDGAADSGELDLSGIDDSEIELYLLDDKEIKIKTALWMAENSDYLKEQREKEAKIAKEKELGIYKEKKPKGPAKRRPPIRASTADEAIGKMLEQKKISSKINYDVLKDLNIKPGASPARKAESPKKEPSVTRLTGRNRTPARTPLSLSTPLSTLGKRLQPFIAGQPNKKLAVEQVANSNPLPLPVGAPASGVVVESGPVMYDDAAADEEEEDEEETCVSAMELMGSNDYGCDGDYDDGF</sequence>
<evidence type="ECO:0000313" key="23">
    <source>
        <dbReference type="RefSeq" id="XP_050933993.1"/>
    </source>
</evidence>
<feature type="coiled-coil region" evidence="16">
    <location>
        <begin position="298"/>
        <end position="332"/>
    </location>
</feature>
<keyword evidence="7" id="KW-0862">Zinc</keyword>
<gene>
    <name evidence="20 21 22 23 24" type="primary">LOC108902040</name>
</gene>
<dbReference type="GO" id="GO:0000126">
    <property type="term" value="C:transcription factor TFIIIB complex"/>
    <property type="evidence" value="ECO:0007669"/>
    <property type="project" value="TreeGrafter"/>
</dbReference>
<feature type="compositionally biased region" description="Acidic residues" evidence="17">
    <location>
        <begin position="365"/>
        <end position="374"/>
    </location>
</feature>
<dbReference type="InterPro" id="IPR000812">
    <property type="entry name" value="TFIIB"/>
</dbReference>
<dbReference type="GO" id="GO:0001006">
    <property type="term" value="F:RNA polymerase III type 3 promoter sequence-specific DNA binding"/>
    <property type="evidence" value="ECO:0007669"/>
    <property type="project" value="TreeGrafter"/>
</dbReference>
<comment type="subcellular location">
    <subcellularLocation>
        <location evidence="1">Nucleus</location>
    </subcellularLocation>
</comment>
<keyword evidence="16" id="KW-0175">Coiled coil</keyword>
<dbReference type="SUPFAM" id="SSF47954">
    <property type="entry name" value="Cyclin-like"/>
    <property type="match status" value="2"/>
</dbReference>
<dbReference type="GO" id="GO:0070897">
    <property type="term" value="P:transcription preinitiation complex assembly"/>
    <property type="evidence" value="ECO:0007669"/>
    <property type="project" value="InterPro"/>
</dbReference>
<evidence type="ECO:0000256" key="14">
    <source>
        <dbReference type="ARBA" id="ARBA00072559"/>
    </source>
</evidence>
<dbReference type="Gene3D" id="1.10.472.10">
    <property type="entry name" value="Cyclin-like"/>
    <property type="match status" value="2"/>
</dbReference>
<keyword evidence="4" id="KW-0479">Metal-binding</keyword>
<dbReference type="PROSITE" id="PS51134">
    <property type="entry name" value="ZF_TFIIB"/>
    <property type="match status" value="1"/>
</dbReference>
<dbReference type="Pfam" id="PF00382">
    <property type="entry name" value="TFIIB"/>
    <property type="match status" value="2"/>
</dbReference>
<feature type="region of interest" description="Disordered" evidence="17">
    <location>
        <begin position="514"/>
        <end position="538"/>
    </location>
</feature>
<dbReference type="RefSeq" id="XP_050933990.1">
    <property type="nucleotide sequence ID" value="XM_051078033.1"/>
</dbReference>
<dbReference type="FunFam" id="1.10.472.10:FF:000007">
    <property type="entry name" value="Transcription factor IIIB 90 kDa subunit"/>
    <property type="match status" value="1"/>
</dbReference>
<dbReference type="Pfam" id="PF08271">
    <property type="entry name" value="Zn_Ribbon_TF"/>
    <property type="match status" value="1"/>
</dbReference>
<dbReference type="FunFam" id="1.20.5.650:FF:000001">
    <property type="entry name" value="transcription factor IIIB 90 kDa subunit isoform X2"/>
    <property type="match status" value="1"/>
</dbReference>
<feature type="compositionally biased region" description="Acidic residues" evidence="17">
    <location>
        <begin position="404"/>
        <end position="413"/>
    </location>
</feature>
<dbReference type="GeneID" id="108902040"/>
<dbReference type="GO" id="GO:0000995">
    <property type="term" value="F:RNA polymerase III general transcription initiation factor activity"/>
    <property type="evidence" value="ECO:0007669"/>
    <property type="project" value="TreeGrafter"/>
</dbReference>
<comment type="subunit">
    <text evidence="13">TFIIIB comprises at least the TATA-binding protein (TBP) and the B-related factor 1 (BRF1/TFIIIB90). Interacts with BDP1. Interacts with MAF1.</text>
</comment>
<evidence type="ECO:0000256" key="3">
    <source>
        <dbReference type="ARBA" id="ARBA00022553"/>
    </source>
</evidence>
<evidence type="ECO:0000313" key="20">
    <source>
        <dbReference type="RefSeq" id="XP_050933990.1"/>
    </source>
</evidence>
<dbReference type="FunFam" id="1.10.472.10:FF:000002">
    <property type="entry name" value="Transcription factor IIIB 90 kDa subunit"/>
    <property type="match status" value="1"/>
</dbReference>
<keyword evidence="9" id="KW-0010">Activator</keyword>
<dbReference type="KEGG" id="lcf:108902040"/>
<dbReference type="GO" id="GO:0005634">
    <property type="term" value="C:nucleus"/>
    <property type="evidence" value="ECO:0007669"/>
    <property type="project" value="UniProtKB-SubCell"/>
</dbReference>
<dbReference type="PANTHER" id="PTHR11618">
    <property type="entry name" value="TRANSCRIPTION INITIATION FACTOR IIB-RELATED"/>
    <property type="match status" value="1"/>
</dbReference>
<evidence type="ECO:0000256" key="10">
    <source>
        <dbReference type="ARBA" id="ARBA00023163"/>
    </source>
</evidence>
<dbReference type="Proteomes" id="UP000694890">
    <property type="component" value="Linkage group LG19"/>
</dbReference>
<dbReference type="Gene3D" id="2.20.25.10">
    <property type="match status" value="1"/>
</dbReference>
<dbReference type="InterPro" id="IPR013137">
    <property type="entry name" value="Znf_TFIIB"/>
</dbReference>